<sequence length="1751" mass="189576">MGLVGRAPSYLCLLVLVLSVTEAARLNVPRLLLPHLVEVATNYTLHLVDVDERSCYEWHSSRPEVATVSVQDDCSQKATVSAVWGQPSRQTATVLARETSTGETLRCDVIIDQVSSIKVVTTTRVVLLEDSPELLEVQGFNQQGDTFSSIEGMSFDWSLQQHEPVLRFVPASEWPYELPSPGLLFWEKRGLRGWAVLLEGRAAGTAHLSVRPVHSAYKDFTPQDLELRVVDSVQLEPSAVYLLPGCQACFRLQRLIQGPVAPSERYTQRIDDSRVARLDGLCVLARKLGETKVLLTNAHLSMDGRQPTADVNVVRPSYLRLSVSPGDSWVLERQASYWVQVQLFDEQQHRIHASEGLVVDVHFPPEYFEVNHSTENGTLHWVRTLQNGHTMIRAELMGCRQPDGSLLPATVFGEQPVSIQEQLTVQPEEVWLPWEPEKQQVYTEAPAWATVEGPTLGPSATVVTRGGPGRVKLVASDSHFTPASMQVSLVPVVELYTHGAPALEAELPTGELLVAVAMYGHDPENQLLRQFDNCSQVSFAVEVLDKGVLKPVPATMGGGPPVGRGCTSVRVQCQAAGHARLQLSHGALQSTVLLGCYESLQAVHPVKSVAVAYGSHKEVAFEGGPRPWPMLPSGHRVQLSPSAGNPITITRIVDPFQKNKDLHVFRVLCRGLGETDLNLFVGNNASATLPSPATSQASIRRGLIFNLAVHEPLFACSLPASVELRLSSSVSCPENKVPSSGGPLEVELVVRDADGRQLANTSSLDMLWELSDPTLAKLANDWDVSSHVDGSAGYRHVVRDFQVLHPQGKTGLLTVTATVHGFSAKVLQQAGLHRYKVQPVSGSLQLELVEAARLSSGTVRVLAHPSHLVNVSILDGSGHFALDTAESDTPVAGMTLVQRQLRLHGLREGQVEVHLRDLCLPRAPALPLQVSVVWPARLRLALSAPHVQVGTEAEVTVYLEDMEGKLLSAPLALIDRTMGPLSLRPLEEGRNCRRFAVRGRALGTGTVQFMAKDFPEELVSASATIQVFAALRVEPRNLTLPVGSEYQLGWSGGPINMAVKFDMVEEVPCLSVSPSGLVQARAPPCQGRVQATAAASDGRDEALVHVVAIKELRLRCPLREVIQGTEVPVYVEAAGGLSPKVVCLSAELTRSFRWVASEHGLVSLVAPLTQDAPPDGLCVAHVRALLPGHLELRLVRHNRTAAVLPLEVVPHAKLLVPPLSQPESVVLGPGAQLALEVSGDLSLEPNGKAVRLERQPPVLHALLAPGSALLSVDTVAYALVRPVGGEPWSAVDAPLSLPIGLELAVEVLLYNSLGQRFHATNLSMEAHSSRSDLVLVEKQSDGSDHWKLRVRGAGSTLVHWSISGGGSAEVLLPLSSAPKDGLESLLVGERFWLEAPFAAGHWVAEHGPLRIASAAPGCALAHMVAPGGRGLALWTGTPQGQLRQVVEAELATSVRLEIPNVMKEEGLPLLLPTGQGRLLFVHLNGRTSSIHGEPCTEKATLEEQEDYDPPFTCWVRHKDGTPATPGLVEVSVGFSLAYGSHWCRVVSIKDPPERELSLLVGASLAHKGGHAEPIPLSLVAPIQLVRVEPSGSLVQLVYLAGPSVATKIQIRRPDGVHVAMQKAPERIGETSHWKVAVRPPPRTSWLSLDCPSTGQRLHVPLEKYNLGNESSWSSWLQKIFFIILAAAAGFIVYYRQRSPGNQPGAAAPGQRLMTEALRSHGQQRSPAADQPYSGQNETVRLWSTMDSSRNW</sequence>
<evidence type="ECO:0000313" key="1">
    <source>
        <dbReference type="EMBL" id="KAH6941887.1"/>
    </source>
</evidence>
<dbReference type="EMBL" id="CM023491">
    <property type="protein sequence ID" value="KAH6941887.1"/>
    <property type="molecule type" value="Genomic_DNA"/>
</dbReference>
<protein>
    <submittedName>
        <fullName evidence="1">Uncharacterized protein</fullName>
    </submittedName>
</protein>
<evidence type="ECO:0000313" key="2">
    <source>
        <dbReference type="Proteomes" id="UP000821845"/>
    </source>
</evidence>
<proteinExistence type="predicted"/>
<keyword evidence="2" id="KW-1185">Reference proteome</keyword>
<reference evidence="1" key="1">
    <citation type="submission" date="2020-05" db="EMBL/GenBank/DDBJ databases">
        <title>Large-scale comparative analyses of tick genomes elucidate their genetic diversity and vector capacities.</title>
        <authorList>
            <person name="Jia N."/>
            <person name="Wang J."/>
            <person name="Shi W."/>
            <person name="Du L."/>
            <person name="Sun Y."/>
            <person name="Zhan W."/>
            <person name="Jiang J."/>
            <person name="Wang Q."/>
            <person name="Zhang B."/>
            <person name="Ji P."/>
            <person name="Sakyi L.B."/>
            <person name="Cui X."/>
            <person name="Yuan T."/>
            <person name="Jiang B."/>
            <person name="Yang W."/>
            <person name="Lam T.T.-Y."/>
            <person name="Chang Q."/>
            <person name="Ding S."/>
            <person name="Wang X."/>
            <person name="Zhu J."/>
            <person name="Ruan X."/>
            <person name="Zhao L."/>
            <person name="Wei J."/>
            <person name="Que T."/>
            <person name="Du C."/>
            <person name="Cheng J."/>
            <person name="Dai P."/>
            <person name="Han X."/>
            <person name="Huang E."/>
            <person name="Gao Y."/>
            <person name="Liu J."/>
            <person name="Shao H."/>
            <person name="Ye R."/>
            <person name="Li L."/>
            <person name="Wei W."/>
            <person name="Wang X."/>
            <person name="Wang C."/>
            <person name="Yang T."/>
            <person name="Huo Q."/>
            <person name="Li W."/>
            <person name="Guo W."/>
            <person name="Chen H."/>
            <person name="Zhou L."/>
            <person name="Ni X."/>
            <person name="Tian J."/>
            <person name="Zhou Y."/>
            <person name="Sheng Y."/>
            <person name="Liu T."/>
            <person name="Pan Y."/>
            <person name="Xia L."/>
            <person name="Li J."/>
            <person name="Zhao F."/>
            <person name="Cao W."/>
        </authorList>
    </citation>
    <scope>NUCLEOTIDE SEQUENCE</scope>
    <source>
        <strain evidence="1">Hyas-2018</strain>
    </source>
</reference>
<name>A0ACB7T900_HYAAI</name>
<organism evidence="1 2">
    <name type="scientific">Hyalomma asiaticum</name>
    <name type="common">Tick</name>
    <dbReference type="NCBI Taxonomy" id="266040"/>
    <lineage>
        <taxon>Eukaryota</taxon>
        <taxon>Metazoa</taxon>
        <taxon>Ecdysozoa</taxon>
        <taxon>Arthropoda</taxon>
        <taxon>Chelicerata</taxon>
        <taxon>Arachnida</taxon>
        <taxon>Acari</taxon>
        <taxon>Parasitiformes</taxon>
        <taxon>Ixodida</taxon>
        <taxon>Ixodoidea</taxon>
        <taxon>Ixodidae</taxon>
        <taxon>Hyalomminae</taxon>
        <taxon>Hyalomma</taxon>
    </lineage>
</organism>
<gene>
    <name evidence="1" type="ORF">HPB50_023696</name>
</gene>
<accession>A0ACB7T900</accession>
<dbReference type="Proteomes" id="UP000821845">
    <property type="component" value="Chromosome 11"/>
</dbReference>
<comment type="caution">
    <text evidence="1">The sequence shown here is derived from an EMBL/GenBank/DDBJ whole genome shotgun (WGS) entry which is preliminary data.</text>
</comment>